<reference evidence="7 8" key="1">
    <citation type="submission" date="2018-10" db="EMBL/GenBank/DDBJ databases">
        <title>Isolation, diversity and antibacterial activity of antinobacteria from the wheat rhizosphere soil.</title>
        <authorList>
            <person name="Sun T."/>
        </authorList>
    </citation>
    <scope>NUCLEOTIDE SEQUENCE [LARGE SCALE GENOMIC DNA]</scope>
    <source>
        <strain evidence="7 8">SJ-23</strain>
    </source>
</reference>
<feature type="transmembrane region" description="Helical" evidence="6">
    <location>
        <begin position="20"/>
        <end position="50"/>
    </location>
</feature>
<organism evidence="7 8">
    <name type="scientific">Agromyces tardus</name>
    <dbReference type="NCBI Taxonomy" id="2583849"/>
    <lineage>
        <taxon>Bacteria</taxon>
        <taxon>Bacillati</taxon>
        <taxon>Actinomycetota</taxon>
        <taxon>Actinomycetes</taxon>
        <taxon>Micrococcales</taxon>
        <taxon>Microbacteriaceae</taxon>
        <taxon>Agromyces</taxon>
    </lineage>
</organism>
<evidence type="ECO:0000313" key="8">
    <source>
        <dbReference type="Proteomes" id="UP000275048"/>
    </source>
</evidence>
<dbReference type="Pfam" id="PF01925">
    <property type="entry name" value="TauE"/>
    <property type="match status" value="2"/>
</dbReference>
<feature type="transmembrane region" description="Helical" evidence="6">
    <location>
        <begin position="115"/>
        <end position="133"/>
    </location>
</feature>
<evidence type="ECO:0000256" key="1">
    <source>
        <dbReference type="ARBA" id="ARBA00004141"/>
    </source>
</evidence>
<evidence type="ECO:0000256" key="2">
    <source>
        <dbReference type="ARBA" id="ARBA00009142"/>
    </source>
</evidence>
<dbReference type="Proteomes" id="UP000275048">
    <property type="component" value="Unassembled WGS sequence"/>
</dbReference>
<dbReference type="AlphaFoldDB" id="A0A3M7ZYT4"/>
<dbReference type="RefSeq" id="WP_122938494.1">
    <property type="nucleotide sequence ID" value="NZ_JBHSNT010000003.1"/>
</dbReference>
<keyword evidence="3 6" id="KW-0812">Transmembrane</keyword>
<feature type="transmembrane region" description="Helical" evidence="6">
    <location>
        <begin position="219"/>
        <end position="239"/>
    </location>
</feature>
<accession>A0A3M7ZYT4</accession>
<keyword evidence="8" id="KW-1185">Reference proteome</keyword>
<evidence type="ECO:0000256" key="5">
    <source>
        <dbReference type="ARBA" id="ARBA00023136"/>
    </source>
</evidence>
<protein>
    <recommendedName>
        <fullName evidence="6">Probable membrane transporter protein</fullName>
    </recommendedName>
</protein>
<proteinExistence type="inferred from homology"/>
<feature type="transmembrane region" description="Helical" evidence="6">
    <location>
        <begin position="153"/>
        <end position="183"/>
    </location>
</feature>
<feature type="transmembrane region" description="Helical" evidence="6">
    <location>
        <begin position="62"/>
        <end position="81"/>
    </location>
</feature>
<dbReference type="EMBL" id="RHHB01000067">
    <property type="protein sequence ID" value="RNB44074.1"/>
    <property type="molecule type" value="Genomic_DNA"/>
</dbReference>
<sequence length="274" mass="27574">MTTPPPESPPAAEAAAPASWIRLAVVGLVGGLLSGLFGVGGGIVMVPLLIMLARMDQKRASATSLVAIVPTAIAGSITYFANGEVDVLAAAIVATGGIVGAWIGARLLRRISMEWLRWGFIALLVLVAIRLIVVAPERGAGSVDWNVGTALGLVALGLVMGVASGLFGIGGGLIMVPSFIAIFGMGDLIAKGTSLAAMIPTAVSGTITNVRGGMVDVRAGLIVGIAATVASFGGVWLAFFLPADVAAWLFAGLLVLAAVQLAVRAVRARRAGSA</sequence>
<evidence type="ECO:0000313" key="7">
    <source>
        <dbReference type="EMBL" id="RNB44074.1"/>
    </source>
</evidence>
<evidence type="ECO:0000256" key="6">
    <source>
        <dbReference type="RuleBase" id="RU363041"/>
    </source>
</evidence>
<dbReference type="InterPro" id="IPR051598">
    <property type="entry name" value="TSUP/Inactive_protease-like"/>
</dbReference>
<evidence type="ECO:0000256" key="3">
    <source>
        <dbReference type="ARBA" id="ARBA00022692"/>
    </source>
</evidence>
<dbReference type="PANTHER" id="PTHR43701">
    <property type="entry name" value="MEMBRANE TRANSPORTER PROTEIN MJ0441-RELATED"/>
    <property type="match status" value="1"/>
</dbReference>
<keyword evidence="4 6" id="KW-1133">Transmembrane helix</keyword>
<feature type="transmembrane region" description="Helical" evidence="6">
    <location>
        <begin position="87"/>
        <end position="108"/>
    </location>
</feature>
<dbReference type="GO" id="GO:0005886">
    <property type="term" value="C:plasma membrane"/>
    <property type="evidence" value="ECO:0007669"/>
    <property type="project" value="UniProtKB-SubCell"/>
</dbReference>
<feature type="transmembrane region" description="Helical" evidence="6">
    <location>
        <begin position="245"/>
        <end position="263"/>
    </location>
</feature>
<name>A0A3M7ZYT4_9MICO</name>
<dbReference type="OrthoDB" id="3700425at2"/>
<comment type="caution">
    <text evidence="7">The sequence shown here is derived from an EMBL/GenBank/DDBJ whole genome shotgun (WGS) entry which is preliminary data.</text>
</comment>
<comment type="similarity">
    <text evidence="2 6">Belongs to the 4-toluene sulfonate uptake permease (TSUP) (TC 2.A.102) family.</text>
</comment>
<comment type="subcellular location">
    <subcellularLocation>
        <location evidence="6">Cell membrane</location>
        <topology evidence="6">Multi-pass membrane protein</topology>
    </subcellularLocation>
    <subcellularLocation>
        <location evidence="1">Membrane</location>
        <topology evidence="1">Multi-pass membrane protein</topology>
    </subcellularLocation>
</comment>
<keyword evidence="6" id="KW-1003">Cell membrane</keyword>
<evidence type="ECO:0000256" key="4">
    <source>
        <dbReference type="ARBA" id="ARBA00022989"/>
    </source>
</evidence>
<keyword evidence="5 6" id="KW-0472">Membrane</keyword>
<gene>
    <name evidence="7" type="ORF">EDM22_18160</name>
</gene>
<dbReference type="PANTHER" id="PTHR43701:SF2">
    <property type="entry name" value="MEMBRANE TRANSPORTER PROTEIN YJNA-RELATED"/>
    <property type="match status" value="1"/>
</dbReference>
<dbReference type="InterPro" id="IPR002781">
    <property type="entry name" value="TM_pro_TauE-like"/>
</dbReference>